<accession>A0A0M2KDV5</accession>
<keyword evidence="1" id="KW-0472">Membrane</keyword>
<name>A0A0M2KDV5_9GAMM</name>
<keyword evidence="3" id="KW-1185">Reference proteome</keyword>
<comment type="caution">
    <text evidence="2">The sequence shown here is derived from an EMBL/GenBank/DDBJ whole genome shotgun (WGS) entry which is preliminary data.</text>
</comment>
<dbReference type="Proteomes" id="UP000033924">
    <property type="component" value="Unassembled WGS sequence"/>
</dbReference>
<proteinExistence type="predicted"/>
<dbReference type="PATRIC" id="fig|65700.7.peg.1722"/>
<evidence type="ECO:0000313" key="2">
    <source>
        <dbReference type="EMBL" id="KKF35196.1"/>
    </source>
</evidence>
<sequence length="74" mass="8271">MVQLVMKRLASQMVAQICFRPLVVNIAGRTTVILLNFLKAVPLRVLPELLSLLLELLSLLLMIMFTAPPINIKS</sequence>
<protein>
    <submittedName>
        <fullName evidence="2">Uncharacterized protein</fullName>
    </submittedName>
</protein>
<evidence type="ECO:0000256" key="1">
    <source>
        <dbReference type="SAM" id="Phobius"/>
    </source>
</evidence>
<evidence type="ECO:0000313" key="3">
    <source>
        <dbReference type="Proteomes" id="UP000033924"/>
    </source>
</evidence>
<organism evidence="2 3">
    <name type="scientific">Erwinia tracheiphila</name>
    <dbReference type="NCBI Taxonomy" id="65700"/>
    <lineage>
        <taxon>Bacteria</taxon>
        <taxon>Pseudomonadati</taxon>
        <taxon>Pseudomonadota</taxon>
        <taxon>Gammaproteobacteria</taxon>
        <taxon>Enterobacterales</taxon>
        <taxon>Erwiniaceae</taxon>
        <taxon>Erwinia</taxon>
    </lineage>
</organism>
<dbReference type="EMBL" id="JXNU01000003">
    <property type="protein sequence ID" value="KKF35196.1"/>
    <property type="molecule type" value="Genomic_DNA"/>
</dbReference>
<keyword evidence="1" id="KW-0812">Transmembrane</keyword>
<dbReference type="AlphaFoldDB" id="A0A0M2KDV5"/>
<keyword evidence="1" id="KW-1133">Transmembrane helix</keyword>
<reference evidence="2 3" key="1">
    <citation type="submission" date="2015-01" db="EMBL/GenBank/DDBJ databases">
        <title>Erwinia tracheiphila.</title>
        <authorList>
            <person name="Shapiro L.R."/>
        </authorList>
    </citation>
    <scope>NUCLEOTIDE SEQUENCE [LARGE SCALE GENOMIC DNA]</scope>
    <source>
        <strain evidence="2 3">BuffGH</strain>
    </source>
</reference>
<gene>
    <name evidence="2" type="ORF">SY86_06780</name>
</gene>
<feature type="transmembrane region" description="Helical" evidence="1">
    <location>
        <begin position="21"/>
        <end position="38"/>
    </location>
</feature>
<feature type="transmembrane region" description="Helical" evidence="1">
    <location>
        <begin position="50"/>
        <end position="70"/>
    </location>
</feature>